<evidence type="ECO:0000313" key="9">
    <source>
        <dbReference type="EMBL" id="QBE98297.1"/>
    </source>
</evidence>
<gene>
    <name evidence="9" type="primary">araP_18</name>
    <name evidence="9" type="ORF">PMF13cell1_03863</name>
</gene>
<dbReference type="KEGG" id="bpro:PMF13cell1_03863"/>
<feature type="transmembrane region" description="Helical" evidence="7">
    <location>
        <begin position="101"/>
        <end position="122"/>
    </location>
</feature>
<dbReference type="CDD" id="cd06261">
    <property type="entry name" value="TM_PBP2"/>
    <property type="match status" value="1"/>
</dbReference>
<keyword evidence="2 7" id="KW-0813">Transport</keyword>
<comment type="similarity">
    <text evidence="7">Belongs to the binding-protein-dependent transport system permease family.</text>
</comment>
<sequence>MERKKHALTGILFLLPSLAGVSVFVLIPFLDVTLRSFQNAVTRSWVGLDNYRVLFQTPAFRLAARNTLRFTGICIPILICVSLFISVFLQRQKRLRSLLKSAFLLPMAVPVASVVLLWRVTFHADGFLSLLAVHTGHAAADWMNSGYAFWVLVFSYIWKNLGYNIVLWTAGLSGIPYHLYEAARVDGAGEWACFRKITLPGLKPVLYTITVLSLLNSFKVFREGYLAAGDYPDESMYLLQHLFNNWFREMDFDKLAAAAVLMVFVIFGLISMLKRSWDLEE</sequence>
<keyword evidence="6 7" id="KW-0472">Membrane</keyword>
<dbReference type="SUPFAM" id="SSF161098">
    <property type="entry name" value="MetI-like"/>
    <property type="match status" value="1"/>
</dbReference>
<evidence type="ECO:0000256" key="6">
    <source>
        <dbReference type="ARBA" id="ARBA00023136"/>
    </source>
</evidence>
<evidence type="ECO:0000256" key="2">
    <source>
        <dbReference type="ARBA" id="ARBA00022448"/>
    </source>
</evidence>
<dbReference type="AlphaFoldDB" id="A0A4P6M4I0"/>
<accession>A0A4P6M4I0</accession>
<feature type="domain" description="ABC transmembrane type-1" evidence="8">
    <location>
        <begin position="64"/>
        <end position="273"/>
    </location>
</feature>
<feature type="transmembrane region" description="Helical" evidence="7">
    <location>
        <begin position="255"/>
        <end position="273"/>
    </location>
</feature>
<comment type="subcellular location">
    <subcellularLocation>
        <location evidence="1 7">Cell membrane</location>
        <topology evidence="1 7">Multi-pass membrane protein</topology>
    </subcellularLocation>
</comment>
<dbReference type="Gene3D" id="1.10.3720.10">
    <property type="entry name" value="MetI-like"/>
    <property type="match status" value="1"/>
</dbReference>
<keyword evidence="5 7" id="KW-1133">Transmembrane helix</keyword>
<dbReference type="GO" id="GO:0055085">
    <property type="term" value="P:transmembrane transport"/>
    <property type="evidence" value="ECO:0007669"/>
    <property type="project" value="InterPro"/>
</dbReference>
<dbReference type="PROSITE" id="PS50928">
    <property type="entry name" value="ABC_TM1"/>
    <property type="match status" value="1"/>
</dbReference>
<dbReference type="InterPro" id="IPR000515">
    <property type="entry name" value="MetI-like"/>
</dbReference>
<feature type="transmembrane region" description="Helical" evidence="7">
    <location>
        <begin position="7"/>
        <end position="30"/>
    </location>
</feature>
<feature type="transmembrane region" description="Helical" evidence="7">
    <location>
        <begin position="142"/>
        <end position="158"/>
    </location>
</feature>
<evidence type="ECO:0000313" key="10">
    <source>
        <dbReference type="Proteomes" id="UP000289794"/>
    </source>
</evidence>
<evidence type="ECO:0000259" key="8">
    <source>
        <dbReference type="PROSITE" id="PS50928"/>
    </source>
</evidence>
<dbReference type="InterPro" id="IPR050809">
    <property type="entry name" value="UgpAE/MalFG_permease"/>
</dbReference>
<keyword evidence="4 7" id="KW-0812">Transmembrane</keyword>
<feature type="transmembrane region" description="Helical" evidence="7">
    <location>
        <begin position="70"/>
        <end position="89"/>
    </location>
</feature>
<reference evidence="9 10" key="1">
    <citation type="submission" date="2019-01" db="EMBL/GenBank/DDBJ databases">
        <title>PMF-metabolizing Aryl O-demethylase.</title>
        <authorList>
            <person name="Kim M."/>
        </authorList>
    </citation>
    <scope>NUCLEOTIDE SEQUENCE [LARGE SCALE GENOMIC DNA]</scope>
    <source>
        <strain evidence="9 10">PMF1</strain>
    </source>
</reference>
<dbReference type="Proteomes" id="UP000289794">
    <property type="component" value="Chromosome"/>
</dbReference>
<proteinExistence type="inferred from homology"/>
<dbReference type="RefSeq" id="WP_130181757.1">
    <property type="nucleotide sequence ID" value="NZ_CP035945.1"/>
</dbReference>
<evidence type="ECO:0000256" key="4">
    <source>
        <dbReference type="ARBA" id="ARBA00022692"/>
    </source>
</evidence>
<organism evidence="9 10">
    <name type="scientific">Blautia producta</name>
    <dbReference type="NCBI Taxonomy" id="33035"/>
    <lineage>
        <taxon>Bacteria</taxon>
        <taxon>Bacillati</taxon>
        <taxon>Bacillota</taxon>
        <taxon>Clostridia</taxon>
        <taxon>Lachnospirales</taxon>
        <taxon>Lachnospiraceae</taxon>
        <taxon>Blautia</taxon>
    </lineage>
</organism>
<protein>
    <submittedName>
        <fullName evidence="9">L-arabinose transport system permease protein AraP</fullName>
    </submittedName>
</protein>
<keyword evidence="3" id="KW-1003">Cell membrane</keyword>
<evidence type="ECO:0000256" key="1">
    <source>
        <dbReference type="ARBA" id="ARBA00004651"/>
    </source>
</evidence>
<name>A0A4P6M4I0_9FIRM</name>
<dbReference type="GO" id="GO:0005886">
    <property type="term" value="C:plasma membrane"/>
    <property type="evidence" value="ECO:0007669"/>
    <property type="project" value="UniProtKB-SubCell"/>
</dbReference>
<evidence type="ECO:0000256" key="7">
    <source>
        <dbReference type="RuleBase" id="RU363032"/>
    </source>
</evidence>
<evidence type="ECO:0000256" key="5">
    <source>
        <dbReference type="ARBA" id="ARBA00022989"/>
    </source>
</evidence>
<dbReference type="PANTHER" id="PTHR43227:SF11">
    <property type="entry name" value="BLL4140 PROTEIN"/>
    <property type="match status" value="1"/>
</dbReference>
<dbReference type="InterPro" id="IPR035906">
    <property type="entry name" value="MetI-like_sf"/>
</dbReference>
<dbReference type="EMBL" id="CP035945">
    <property type="protein sequence ID" value="QBE98297.1"/>
    <property type="molecule type" value="Genomic_DNA"/>
</dbReference>
<evidence type="ECO:0000256" key="3">
    <source>
        <dbReference type="ARBA" id="ARBA00022475"/>
    </source>
</evidence>
<dbReference type="Pfam" id="PF00528">
    <property type="entry name" value="BPD_transp_1"/>
    <property type="match status" value="1"/>
</dbReference>
<dbReference type="PANTHER" id="PTHR43227">
    <property type="entry name" value="BLL4140 PROTEIN"/>
    <property type="match status" value="1"/>
</dbReference>